<sequence length="554" mass="59438">MPADELVAPFLAHHIPGLTRGRAGRWSARWGSDLPERLTHGDIHLLATTLGGSAAHELALGAVTYWEAHQWEVEIAQLLYAWGGDDALVAATRDHYGPTASDALQTDPYRLLAFAPFAVVDPIARRAGVAADDDRRGIGAAVSVVQAWWEHGAWVLSEEVLLSDLAGCMGDDVQQVRRAIDMARQAGVLHSVGGATWMGDAAWRCCAYILDRLDALVGSGATPSEQPVRQLKERAHTITAAVTSITTMPLACISAPTRTTQAMFAAAWCEGVVSRGQSLVVVTESVQQAEYFEHVLGMPVSTLGDDPLGLRVASDAVLWLASSRRVGCWAKLLVSQPALQQLVVVNTGRFDDPVDMTRALLARYEEVPTLALAVDDRMDDSPFVSSPDEQCLAQINQAAPYDARDSAWMGVRWLHATSANLRQATIGVCYQQLRQGSVALLIDDPQERRTMAEQWTAALQEMSVAPPGPTLRVVGMADLAPGDVATVVIPVPSPVPAMPWWVVAMTKARDRVVWVGPAFEGDGAVGGAAPALSLEGARDVLRRVRPEGGIGRGD</sequence>
<dbReference type="InterPro" id="IPR029493">
    <property type="entry name" value="RecD2-like_HHH"/>
</dbReference>
<dbReference type="EMBL" id="JPLA01000019">
    <property type="protein sequence ID" value="KLD64398.1"/>
    <property type="molecule type" value="Genomic_DNA"/>
</dbReference>
<reference evidence="2 3" key="1">
    <citation type="journal article" date="2015" name="Antonie Van Leeuwenhoek">
        <title>A phylogenomic and molecular marker based taxonomic framework for the order Xanthomonadales: proposal to transfer the families Algiphilaceae and Solimonadaceae to the order Nevskiales ord. nov. and to create a new family within the order Xanthomonadales, the family Rhodanobacteraceae fam. nov., containing the genus Rhodanobacter and its closest relatives.</title>
        <authorList>
            <person name="Naushad S."/>
            <person name="Adeolu M."/>
            <person name="Wong S."/>
            <person name="Sohail M."/>
            <person name="Schellhorn H.E."/>
            <person name="Gupta R.S."/>
        </authorList>
    </citation>
    <scope>NUCLEOTIDE SEQUENCE [LARGE SCALE GENOMIC DNA]</scope>
    <source>
        <strain evidence="2 3">DSM 16301</strain>
    </source>
</reference>
<dbReference type="Pfam" id="PF14490">
    <property type="entry name" value="HHH_RecD2"/>
    <property type="match status" value="1"/>
</dbReference>
<dbReference type="Proteomes" id="UP000035481">
    <property type="component" value="Unassembled WGS sequence"/>
</dbReference>
<dbReference type="Gene3D" id="1.10.10.2220">
    <property type="match status" value="1"/>
</dbReference>
<feature type="domain" description="ATP-dependent RecD2 DNA helicase-like helix-hairpin-helix" evidence="1">
    <location>
        <begin position="75"/>
        <end position="149"/>
    </location>
</feature>
<evidence type="ECO:0000313" key="2">
    <source>
        <dbReference type="EMBL" id="KLD64398.1"/>
    </source>
</evidence>
<gene>
    <name evidence="2" type="ORF">Y882_07505</name>
</gene>
<comment type="caution">
    <text evidence="2">The sequence shown here is derived from an EMBL/GenBank/DDBJ whole genome shotgun (WGS) entry which is preliminary data.</text>
</comment>
<proteinExistence type="predicted"/>
<dbReference type="PATRIC" id="fig|1440762.4.peg.891"/>
<dbReference type="AlphaFoldDB" id="A0A0G9H4A3"/>
<evidence type="ECO:0000259" key="1">
    <source>
        <dbReference type="Pfam" id="PF14490"/>
    </source>
</evidence>
<name>A0A0G9H4A3_9GAMM</name>
<dbReference type="STRING" id="1440762.Y882_07505"/>
<organism evidence="2 3">
    <name type="scientific">Dyella japonica DSM 16301</name>
    <dbReference type="NCBI Taxonomy" id="1440762"/>
    <lineage>
        <taxon>Bacteria</taxon>
        <taxon>Pseudomonadati</taxon>
        <taxon>Pseudomonadota</taxon>
        <taxon>Gammaproteobacteria</taxon>
        <taxon>Lysobacterales</taxon>
        <taxon>Rhodanobacteraceae</taxon>
        <taxon>Dyella</taxon>
    </lineage>
</organism>
<evidence type="ECO:0000313" key="3">
    <source>
        <dbReference type="Proteomes" id="UP000035481"/>
    </source>
</evidence>
<protein>
    <recommendedName>
        <fullName evidence="1">ATP-dependent RecD2 DNA helicase-like helix-hairpin-helix domain-containing protein</fullName>
    </recommendedName>
</protein>
<accession>A0A0G9H4A3</accession>